<accession>A0ABV2T521</accession>
<keyword evidence="4" id="KW-1185">Reference proteome</keyword>
<dbReference type="InterPro" id="IPR045619">
    <property type="entry name" value="DUF6443"/>
</dbReference>
<dbReference type="RefSeq" id="WP_354660370.1">
    <property type="nucleotide sequence ID" value="NZ_JBEXAC010000001.1"/>
</dbReference>
<reference evidence="3 4" key="1">
    <citation type="submission" date="2024-06" db="EMBL/GenBank/DDBJ databases">
        <title>Chitinophaga defluvii sp. nov., isolated from municipal sewage.</title>
        <authorList>
            <person name="Zhang L."/>
        </authorList>
    </citation>
    <scope>NUCLEOTIDE SEQUENCE [LARGE SCALE GENOMIC DNA]</scope>
    <source>
        <strain evidence="3 4">H8</strain>
    </source>
</reference>
<evidence type="ECO:0000313" key="4">
    <source>
        <dbReference type="Proteomes" id="UP001549749"/>
    </source>
</evidence>
<sequence>MLVLGTTAAMSQNTPKSSARPTVTPIAKPSPYGNGILNYVRTWEPSMPSTDLSVITAPTRTVAEVKQTTQYSDGVGRPLQTVNKGMSPLGKDLVTPVIYDAFGREQYKYIPYVSTGSDGKFKTSPFTEQAIFMGTQFPGERIYYGETRFEASPLSQVKKAMEPGDNWTGVGRGIEKEYLVNTAADDVQIWKIQQNDARPISSGAYAAGQLLKNITKDERGNRVVEFVNKGGQVVLKKSEILGNAADGHNNWLCTYYVYDDMGLLHCVIPPKAVTAIKSNWNANFTLEIAKELCFVYRYDSRNRMIVKQVPGADSVEMVYDVRDRLVFTRDGNLRQKTPKQWLVTFYDGLNRPTMTALYNSAATRETLQASMNTATSNTQSISYNVPYVTDLAITSHDGRARYEATNSITFNDGFDSGTSAAFETFLDANGTQHTLSITATNPLPNLQPTDLYPLTYTFYDGYGYAGAHAALTSDFNKPQKGNNPYDEPVTATSTMTKGLVTGVKARVLGTNDWLTTTTYYNDKGRVIQTVGDNAVGGKDILTNLYDFNGKLLSSYQRHQAPRSTLTTETPVLTMLSYDAAGRLDSVKKRLKDNLSLQRVISKNTYDELGQLKTKKLGVINATKQIEKLNYDYNIRGWLIGINKAYVNGTGNPDSTWFGMELNYDSGFVVNQYNGNITGTKWKSRSNSIARAYGFAYDSVNRLMSAYYSQQNTVNAPTTPWEKTQADFAVSNLSYDDNGNIMRMDQQGMDGAAIVALDKLTYAYKANSNKLGSVTDVSTVTTKLGDFKNGANSGDDYAYDTNGNLILDNNKNITAITYNHLNLPEQITILNKGTIKYLYDAAGNKLRKTVIDNTVTPAKTTITDYAGGLVYQNDTLQFLGHEEGRIRVVYKTGQAPVYWYDYFVKDHLGNVRMVLTEQSDLTMYAATMETEAAPMENALFSNIDNSRMAKPVGYPEDNTTEENEFVAKLNAKDGGKKIGPSLVLRVMAGDTIQIGAKAFYKSQGPQENKKPAPVEDMLASLAQAFSGSAGGEQSHAVASSEATSPFANNFTSSDYQRLQQKDPDQFKLDKPKAYLNFVLFNDQFNLVEENSGVKQVQGEPDQLQTLAKDKMVVQQSGFLYVYTSNESPQDVFFDNLMVTQANGPLLEETHYYPFGLTMAGISSKSITQLENKKEKFQGQPLDDDLDLNWYGFKWRNHDPQIGRFIEIDPLASKYEYNSPYAFSENKITSHIELEGLESLPINQNSNPFSYMAVGFGQMFETAANAIDNIFTFGSKTKVEVPISAVNTGNVTVTVSSVNEAKTEYGFNLGDYLTYVKSNGSNDGNPISLFNNKTTMTTSLEEKTEAKFGGTSLFQKIRSSEDAVIIDNGGRTSIKVKGLDIMVGGMVSTTSNGDIKEIVDVSTGSSTTQARLSVTTSQGKKSSVELGASLVQKAPKATVTSSIFLKFGLKKSEED</sequence>
<dbReference type="EMBL" id="JBEXAC010000001">
    <property type="protein sequence ID" value="MET6997735.1"/>
    <property type="molecule type" value="Genomic_DNA"/>
</dbReference>
<dbReference type="Gene3D" id="2.180.10.10">
    <property type="entry name" value="RHS repeat-associated core"/>
    <property type="match status" value="2"/>
</dbReference>
<dbReference type="Pfam" id="PF20041">
    <property type="entry name" value="DUF6443"/>
    <property type="match status" value="1"/>
</dbReference>
<feature type="region of interest" description="Disordered" evidence="1">
    <location>
        <begin position="1"/>
        <end position="27"/>
    </location>
</feature>
<protein>
    <submittedName>
        <fullName evidence="3">DUF6443 domain-containing protein</fullName>
    </submittedName>
</protein>
<evidence type="ECO:0000313" key="3">
    <source>
        <dbReference type="EMBL" id="MET6997735.1"/>
    </source>
</evidence>
<evidence type="ECO:0000256" key="1">
    <source>
        <dbReference type="SAM" id="MobiDB-lite"/>
    </source>
</evidence>
<comment type="caution">
    <text evidence="3">The sequence shown here is derived from an EMBL/GenBank/DDBJ whole genome shotgun (WGS) entry which is preliminary data.</text>
</comment>
<dbReference type="NCBIfam" id="TIGR03696">
    <property type="entry name" value="Rhs_assc_core"/>
    <property type="match status" value="1"/>
</dbReference>
<organism evidence="3 4">
    <name type="scientific">Chitinophaga defluvii</name>
    <dbReference type="NCBI Taxonomy" id="3163343"/>
    <lineage>
        <taxon>Bacteria</taxon>
        <taxon>Pseudomonadati</taxon>
        <taxon>Bacteroidota</taxon>
        <taxon>Chitinophagia</taxon>
        <taxon>Chitinophagales</taxon>
        <taxon>Chitinophagaceae</taxon>
        <taxon>Chitinophaga</taxon>
    </lineage>
</organism>
<evidence type="ECO:0000259" key="2">
    <source>
        <dbReference type="Pfam" id="PF20041"/>
    </source>
</evidence>
<feature type="compositionally biased region" description="Polar residues" evidence="1">
    <location>
        <begin position="8"/>
        <end position="21"/>
    </location>
</feature>
<dbReference type="InterPro" id="IPR022385">
    <property type="entry name" value="Rhs_assc_core"/>
</dbReference>
<feature type="domain" description="DUF6443" evidence="2">
    <location>
        <begin position="43"/>
        <end position="179"/>
    </location>
</feature>
<proteinExistence type="predicted"/>
<gene>
    <name evidence="3" type="ORF">ABR189_10165</name>
</gene>
<name>A0ABV2T521_9BACT</name>
<dbReference type="Proteomes" id="UP001549749">
    <property type="component" value="Unassembled WGS sequence"/>
</dbReference>